<feature type="domain" description="DNAJ-containing protein X-domain" evidence="2">
    <location>
        <begin position="62"/>
        <end position="266"/>
    </location>
</feature>
<accession>A0A7S0GHH7</accession>
<name>A0A7S0GHH7_9STRA</name>
<gene>
    <name evidence="3" type="ORF">PINE0816_LOCUS14077</name>
</gene>
<evidence type="ECO:0000259" key="2">
    <source>
        <dbReference type="Pfam" id="PF14308"/>
    </source>
</evidence>
<feature type="region of interest" description="Disordered" evidence="1">
    <location>
        <begin position="171"/>
        <end position="197"/>
    </location>
</feature>
<organism evidence="3">
    <name type="scientific">Proboscia inermis</name>
    <dbReference type="NCBI Taxonomy" id="420281"/>
    <lineage>
        <taxon>Eukaryota</taxon>
        <taxon>Sar</taxon>
        <taxon>Stramenopiles</taxon>
        <taxon>Ochrophyta</taxon>
        <taxon>Bacillariophyta</taxon>
        <taxon>Coscinodiscophyceae</taxon>
        <taxon>Rhizosoleniophycidae</taxon>
        <taxon>Rhizosoleniales</taxon>
        <taxon>Rhizosoleniaceae</taxon>
        <taxon>Proboscia</taxon>
    </lineage>
</organism>
<evidence type="ECO:0000313" key="3">
    <source>
        <dbReference type="EMBL" id="CAD8417942.1"/>
    </source>
</evidence>
<dbReference type="EMBL" id="HBEL01030234">
    <property type="protein sequence ID" value="CAD8417942.1"/>
    <property type="molecule type" value="Transcribed_RNA"/>
</dbReference>
<feature type="compositionally biased region" description="Basic and acidic residues" evidence="1">
    <location>
        <begin position="180"/>
        <end position="191"/>
    </location>
</feature>
<feature type="compositionally biased region" description="Polar residues" evidence="1">
    <location>
        <begin position="330"/>
        <end position="340"/>
    </location>
</feature>
<reference evidence="3" key="1">
    <citation type="submission" date="2021-01" db="EMBL/GenBank/DDBJ databases">
        <authorList>
            <person name="Corre E."/>
            <person name="Pelletier E."/>
            <person name="Niang G."/>
            <person name="Scheremetjew M."/>
            <person name="Finn R."/>
            <person name="Kale V."/>
            <person name="Holt S."/>
            <person name="Cochrane G."/>
            <person name="Meng A."/>
            <person name="Brown T."/>
            <person name="Cohen L."/>
        </authorList>
    </citation>
    <scope>NUCLEOTIDE SEQUENCE</scope>
    <source>
        <strain evidence="3">CCAP1064/1</strain>
    </source>
</reference>
<dbReference type="InterPro" id="IPR052423">
    <property type="entry name" value="EMIR"/>
</dbReference>
<dbReference type="AlphaFoldDB" id="A0A7S0GHH7"/>
<dbReference type="PANTHER" id="PTHR44094">
    <property type="entry name" value="DNAJ HEAT SHOCK N-TERMINAL DOMAIN-CONTAINING PROTEIN"/>
    <property type="match status" value="1"/>
</dbReference>
<protein>
    <recommendedName>
        <fullName evidence="2">DNAJ-containing protein X-domain domain-containing protein</fullName>
    </recommendedName>
</protein>
<evidence type="ECO:0000256" key="1">
    <source>
        <dbReference type="SAM" id="MobiDB-lite"/>
    </source>
</evidence>
<feature type="region of interest" description="Disordered" evidence="1">
    <location>
        <begin position="302"/>
        <end position="340"/>
    </location>
</feature>
<dbReference type="InterPro" id="IPR026894">
    <property type="entry name" value="DnaJ_X"/>
</dbReference>
<dbReference type="PANTHER" id="PTHR44094:SF8">
    <property type="entry name" value="DNAJ HEAT SHOCK N-TERMINAL DOMAIN-CONTAINING PROTEIN-RELATED"/>
    <property type="match status" value="1"/>
</dbReference>
<sequence length="340" mass="37588">MFGSALVEPYIGELWIASTAEIMMKDDGLSGMIDETMSEEEKRELVREQMRATNKQNEFKGKKRVVQCALHLRKRLESYDPKDPTTFIVSCQEEAFSIVKGAFGELYAVTIGFTMKNAAEEYLGFENSFLGLGGHWSRTVKNTNAFGNGLKLVGAGFKALSAGSRAMQEAERIQQGMQQEAKETGEEKGSEENGSGVDQAKLAEEMAKTMDDSLPVFLELVWAINKRDIQTTIKKVCKKIFHDASVDKEGRIKRAEAMRILGREFHCIGSMAAKCRGKSGFTSENIKARMSVAAMTTMAKAQGQEVTEEDQEEMIKQAKQESSMHAAATTEGNENAQKTG</sequence>
<proteinExistence type="predicted"/>
<dbReference type="Pfam" id="PF14308">
    <property type="entry name" value="DnaJ-X"/>
    <property type="match status" value="1"/>
</dbReference>